<dbReference type="Pfam" id="PF00155">
    <property type="entry name" value="Aminotran_1_2"/>
    <property type="match status" value="1"/>
</dbReference>
<feature type="domain" description="CobB/CobQ-like glutamine amidotransferase" evidence="11">
    <location>
        <begin position="290"/>
        <end position="489"/>
    </location>
</feature>
<dbReference type="InterPro" id="IPR015424">
    <property type="entry name" value="PyrdxlP-dep_Trfase"/>
</dbReference>
<dbReference type="InterPro" id="IPR015421">
    <property type="entry name" value="PyrdxlP-dep_Trfase_major"/>
</dbReference>
<reference evidence="13" key="1">
    <citation type="submission" date="2017-12" db="EMBL/GenBank/DDBJ databases">
        <title>Whole genome sequencing of Acidipropionibacterium jensenii strains JS279 and JS280.</title>
        <authorList>
            <person name="Deptula P."/>
            <person name="Laine P."/>
            <person name="Smolander O.-P."/>
            <person name="Paulin L."/>
            <person name="Auvinen P."/>
            <person name="Varmanen P."/>
        </authorList>
    </citation>
    <scope>NUCLEOTIDE SEQUENCE [LARGE SCALE GENOMIC DNA]</scope>
    <source>
        <strain evidence="13">JS280</strain>
    </source>
</reference>
<dbReference type="Gene3D" id="3.90.1150.10">
    <property type="entry name" value="Aspartate Aminotransferase, domain 1"/>
    <property type="match status" value="1"/>
</dbReference>
<comment type="cofactor">
    <cofactor evidence="1 7">
        <name>Mg(2+)</name>
        <dbReference type="ChEBI" id="CHEBI:18420"/>
    </cofactor>
</comment>
<comment type="domain">
    <text evidence="7">Comprises of two domains. The C-terminal domain contains the binding site for glutamine and catalyzes the hydrolysis of this substrate to glutamate and ammonia. The N-terminal domain is anticipated to bind ATP and hydrogenobyrinate and catalyzes the ultimate synthesis of the diamide product. The ammonia produced via the glutaminase domain is probably translocated to the adjacent domain via a molecular tunnel, where it reacts with an activated intermediate.</text>
</comment>
<keyword evidence="6 7" id="KW-0315">Glutamine amidotransferase</keyword>
<dbReference type="SUPFAM" id="SSF52540">
    <property type="entry name" value="P-loop containing nucleoside triphosphate hydrolases"/>
    <property type="match status" value="1"/>
</dbReference>
<feature type="active site" description="Nucleophile" evidence="7">
    <location>
        <position position="372"/>
    </location>
</feature>
<evidence type="ECO:0000256" key="7">
    <source>
        <dbReference type="HAMAP-Rule" id="MF_00027"/>
    </source>
</evidence>
<comment type="miscellaneous">
    <text evidence="7">The a and c carboxylates of hydrogenobyrinate are activated for nucleophilic attack via formation of a phosphorylated intermediate by ATP. CobB catalyzes first the amidation of the c-carboxylate, and then that of the a-carboxylate.</text>
</comment>
<keyword evidence="2 7" id="KW-0436">Ligase</keyword>
<dbReference type="InterPro" id="IPR002586">
    <property type="entry name" value="CobQ/CobB/MinD/ParA_Nub-bd_dom"/>
</dbReference>
<dbReference type="Gene3D" id="3.40.640.10">
    <property type="entry name" value="Type I PLP-dependent aspartate aminotransferase-like (Major domain)"/>
    <property type="match status" value="1"/>
</dbReference>
<dbReference type="InterPro" id="IPR004484">
    <property type="entry name" value="CbiA/CobB_synth"/>
</dbReference>
<dbReference type="RefSeq" id="WP_097799729.1">
    <property type="nucleotide sequence ID" value="NZ_CP025570.1"/>
</dbReference>
<dbReference type="CDD" id="cd00609">
    <property type="entry name" value="AAT_like"/>
    <property type="match status" value="1"/>
</dbReference>
<dbReference type="Gene3D" id="3.40.50.880">
    <property type="match status" value="1"/>
</dbReference>
<comment type="similarity">
    <text evidence="7">Belongs to the CobB/CbiA family.</text>
</comment>
<dbReference type="CDD" id="cd03130">
    <property type="entry name" value="GATase1_CobB"/>
    <property type="match status" value="1"/>
</dbReference>
<dbReference type="EC" id="6.3.5.9" evidence="7"/>
<dbReference type="GO" id="GO:0043802">
    <property type="term" value="F:hydrogenobyrinic acid a,c-diamide synthase (glutamine-hydrolysing) activity"/>
    <property type="evidence" value="ECO:0007669"/>
    <property type="project" value="UniProtKB-UniRule"/>
</dbReference>
<dbReference type="InterPro" id="IPR011698">
    <property type="entry name" value="GATase_3"/>
</dbReference>
<dbReference type="CDD" id="cd05388">
    <property type="entry name" value="CobB_N"/>
    <property type="match status" value="1"/>
</dbReference>
<dbReference type="Pfam" id="PF01656">
    <property type="entry name" value="CbiA"/>
    <property type="match status" value="1"/>
</dbReference>
<dbReference type="GO" id="GO:0030170">
    <property type="term" value="F:pyridoxal phosphate binding"/>
    <property type="evidence" value="ECO:0007669"/>
    <property type="project" value="InterPro"/>
</dbReference>
<dbReference type="GO" id="GO:0009236">
    <property type="term" value="P:cobalamin biosynthetic process"/>
    <property type="evidence" value="ECO:0007669"/>
    <property type="project" value="UniProtKB-UniRule"/>
</dbReference>
<dbReference type="NCBIfam" id="NF005915">
    <property type="entry name" value="PRK07908.1"/>
    <property type="match status" value="1"/>
</dbReference>
<feature type="region of interest" description="Disordered" evidence="8">
    <location>
        <begin position="433"/>
        <end position="468"/>
    </location>
</feature>
<evidence type="ECO:0000259" key="11">
    <source>
        <dbReference type="Pfam" id="PF07685"/>
    </source>
</evidence>
<keyword evidence="4 7" id="KW-0067">ATP-binding</keyword>
<dbReference type="PANTHER" id="PTHR43873">
    <property type="entry name" value="COBYRINATE A,C-DIAMIDE SYNTHASE"/>
    <property type="match status" value="1"/>
</dbReference>
<evidence type="ECO:0000256" key="5">
    <source>
        <dbReference type="ARBA" id="ARBA00022842"/>
    </source>
</evidence>
<dbReference type="EMBL" id="CP025570">
    <property type="protein sequence ID" value="AZZ40588.1"/>
    <property type="molecule type" value="Genomic_DNA"/>
</dbReference>
<dbReference type="PROSITE" id="PS51274">
    <property type="entry name" value="GATASE_COBBQ"/>
    <property type="match status" value="1"/>
</dbReference>
<keyword evidence="5 7" id="KW-0460">Magnesium</keyword>
<dbReference type="SUPFAM" id="SSF53383">
    <property type="entry name" value="PLP-dependent transferases"/>
    <property type="match status" value="1"/>
</dbReference>
<evidence type="ECO:0000256" key="3">
    <source>
        <dbReference type="ARBA" id="ARBA00022741"/>
    </source>
</evidence>
<sequence>MRIPRILIAAAASGGGKTTVATGLMAALRRAGHPVAPSKVGPDYIDPGYHSLAAGRPGRNLDSVMCGPDLMAPLLAHGFLAPATTAQTSAQTRASSSAVSGKAPGSAELAVVEGVMGLFDGRLGDGAGSSAEIARLTSTPVVLVVDASHASLTHAAVVAGLAGFDPRVRVAGVILNRVGSARHGAEIRRGVDRLGIPVLGEIPRDKDIFVPSRHLGLVPAAERDASAAQVGALARLIADHVDLDAVLAVARRAPDLAVRPWDPEAALRGSAAWGSLEEARRRGGVESPLIAIAGGRAFTFRYAETTELLEAAGCRVVEVDPLTDAALPEGIAGLYLGGGFPEMHADQLAANRSLHESIRSHVAAGMPVVAECAGLLMLCRTLDGHPMTGVLDLQAEMRPRLTMGYRDAVADSDTLLAGAGERVIGHEFHRTGVSAVDPTGDRESGPSTPAWSFAMPDGSTRLEGVSSDPAGIGRSTVHASYLHLHWAGQPACAARFAAEAWRCAGSAPSSPQPSAPQSSAPQSSAPQPSGIGETAPPRPADPRPSPAAEPEPRDRAVEPDLLHHGDRDVAAGLVDLAVNVRVDHTPRWLVTAITDTSSRWQTYPDAEPARLALAAHHRVDPAVVLPTSGGAEAFALVARALHPSRAVVVHPQFTEPEAALCAAGHRVDRVLLDPADQFRLHPEEIPGDADLVMVGNPTNPTGVLHPAEILDRLRAPGRVLVVDEAFMDATDGAQSLIGPRMDQLLVLRSLTKTFGLAGIRAGYVLGDPALVSRLAAQQPPWSVSTPAIAAMIACCSPAATAHRRDLVEALPAARQDLVARLRAQGLTVIDSESPFVLVDTSSVDPHRSIREELAARGLAVRRGETFPGLGPTWIRLAVRDPDIHARLADALADISAGRTSRPHPDHLDKEIR</sequence>
<evidence type="ECO:0000256" key="8">
    <source>
        <dbReference type="SAM" id="MobiDB-lite"/>
    </source>
</evidence>
<comment type="function">
    <text evidence="7">Catalyzes the ATP-dependent amidation of the two carboxylate groups at positions a and c of hydrogenobyrinate, using either L-glutamine or ammonia as the nitrogen source.</text>
</comment>
<proteinExistence type="inferred from homology"/>
<evidence type="ECO:0000313" key="13">
    <source>
        <dbReference type="Proteomes" id="UP000285875"/>
    </source>
</evidence>
<dbReference type="Gene3D" id="3.40.50.300">
    <property type="entry name" value="P-loop containing nucleotide triphosphate hydrolases"/>
    <property type="match status" value="1"/>
</dbReference>
<comment type="catalytic activity">
    <reaction evidence="7">
        <text>hydrogenobyrinate + 2 L-glutamine + 2 ATP + 2 H2O = hydrogenobyrinate a,c-diamide + 2 L-glutamate + 2 ADP + 2 phosphate + 2 H(+)</text>
        <dbReference type="Rhea" id="RHEA:12544"/>
        <dbReference type="ChEBI" id="CHEBI:15377"/>
        <dbReference type="ChEBI" id="CHEBI:15378"/>
        <dbReference type="ChEBI" id="CHEBI:29985"/>
        <dbReference type="ChEBI" id="CHEBI:30616"/>
        <dbReference type="ChEBI" id="CHEBI:43474"/>
        <dbReference type="ChEBI" id="CHEBI:58359"/>
        <dbReference type="ChEBI" id="CHEBI:77873"/>
        <dbReference type="ChEBI" id="CHEBI:77874"/>
        <dbReference type="ChEBI" id="CHEBI:456216"/>
        <dbReference type="EC" id="6.3.5.9"/>
    </reaction>
</comment>
<evidence type="ECO:0000259" key="10">
    <source>
        <dbReference type="Pfam" id="PF01656"/>
    </source>
</evidence>
<evidence type="ECO:0000256" key="2">
    <source>
        <dbReference type="ARBA" id="ARBA00022598"/>
    </source>
</evidence>
<organism evidence="12 13">
    <name type="scientific">Acidipropionibacterium jensenii</name>
    <dbReference type="NCBI Taxonomy" id="1749"/>
    <lineage>
        <taxon>Bacteria</taxon>
        <taxon>Bacillati</taxon>
        <taxon>Actinomycetota</taxon>
        <taxon>Actinomycetes</taxon>
        <taxon>Propionibacteriales</taxon>
        <taxon>Propionibacteriaceae</taxon>
        <taxon>Acidipropionibacterium</taxon>
    </lineage>
</organism>
<name>A0A3Q9UF78_9ACTN</name>
<protein>
    <recommendedName>
        <fullName evidence="7">Hydrogenobyrinate a,c-diamide synthase</fullName>
        <ecNumber evidence="7">6.3.5.9</ecNumber>
    </recommendedName>
    <alternativeName>
        <fullName evidence="7">Hydrogenobyrinic acid a,c-diamide synthase</fullName>
    </alternativeName>
</protein>
<dbReference type="NCBIfam" id="TIGR00379">
    <property type="entry name" value="cobB"/>
    <property type="match status" value="1"/>
</dbReference>
<dbReference type="KEGG" id="aji:C0Z10_00395"/>
<dbReference type="InterPro" id="IPR004839">
    <property type="entry name" value="Aminotransferase_I/II_large"/>
</dbReference>
<dbReference type="SUPFAM" id="SSF52317">
    <property type="entry name" value="Class I glutamine amidotransferase-like"/>
    <property type="match status" value="1"/>
</dbReference>
<feature type="compositionally biased region" description="Low complexity" evidence="8">
    <location>
        <begin position="515"/>
        <end position="529"/>
    </location>
</feature>
<evidence type="ECO:0000313" key="12">
    <source>
        <dbReference type="EMBL" id="AZZ40588.1"/>
    </source>
</evidence>
<dbReference type="InterPro" id="IPR004838">
    <property type="entry name" value="NHTrfase_class1_PyrdxlP-BS"/>
</dbReference>
<keyword evidence="7" id="KW-0169">Cobalamin biosynthesis</keyword>
<dbReference type="GO" id="GO:0042242">
    <property type="term" value="F:cobyrinic acid a,c-diamide synthase activity"/>
    <property type="evidence" value="ECO:0007669"/>
    <property type="project" value="InterPro"/>
</dbReference>
<feature type="domain" description="CobQ/CobB/MinD/ParA nucleotide binding" evidence="10">
    <location>
        <begin position="6"/>
        <end position="214"/>
    </location>
</feature>
<dbReference type="Pfam" id="PF07685">
    <property type="entry name" value="GATase_3"/>
    <property type="match status" value="1"/>
</dbReference>
<feature type="region of interest" description="Disordered" evidence="8">
    <location>
        <begin position="504"/>
        <end position="554"/>
    </location>
</feature>
<evidence type="ECO:0000256" key="1">
    <source>
        <dbReference type="ARBA" id="ARBA00001946"/>
    </source>
</evidence>
<gene>
    <name evidence="7" type="primary">cobB</name>
    <name evidence="12" type="ORF">C0Z10_00395</name>
</gene>
<dbReference type="UniPathway" id="UPA00148">
    <property type="reaction ID" value="UER00220"/>
</dbReference>
<dbReference type="InterPro" id="IPR015422">
    <property type="entry name" value="PyrdxlP-dep_Trfase_small"/>
</dbReference>
<evidence type="ECO:0000259" key="9">
    <source>
        <dbReference type="Pfam" id="PF00155"/>
    </source>
</evidence>
<dbReference type="NCBIfam" id="NF002204">
    <property type="entry name" value="PRK01077.1"/>
    <property type="match status" value="1"/>
</dbReference>
<comment type="pathway">
    <text evidence="7">Cofactor biosynthesis; adenosylcobalamin biosynthesis; cob(II)yrinate a,c-diamide from precorrin-2 (aerobic route): step 9/10.</text>
</comment>
<evidence type="ECO:0000256" key="4">
    <source>
        <dbReference type="ARBA" id="ARBA00022840"/>
    </source>
</evidence>
<dbReference type="InterPro" id="IPR029062">
    <property type="entry name" value="Class_I_gatase-like"/>
</dbReference>
<dbReference type="AlphaFoldDB" id="A0A3Q9UF78"/>
<feature type="domain" description="Aminotransferase class I/classII large" evidence="9">
    <location>
        <begin position="574"/>
        <end position="890"/>
    </location>
</feature>
<evidence type="ECO:0000256" key="6">
    <source>
        <dbReference type="ARBA" id="ARBA00022962"/>
    </source>
</evidence>
<dbReference type="Proteomes" id="UP000285875">
    <property type="component" value="Chromosome"/>
</dbReference>
<dbReference type="HAMAP" id="MF_00027">
    <property type="entry name" value="CobB_CbiA"/>
    <property type="match status" value="1"/>
</dbReference>
<dbReference type="InterPro" id="IPR027417">
    <property type="entry name" value="P-loop_NTPase"/>
</dbReference>
<keyword evidence="3 7" id="KW-0547">Nucleotide-binding</keyword>
<feature type="site" description="Increases nucleophilicity of active site Cys" evidence="7">
    <location>
        <position position="483"/>
    </location>
</feature>
<feature type="compositionally biased region" description="Pro residues" evidence="8">
    <location>
        <begin position="536"/>
        <end position="549"/>
    </location>
</feature>
<accession>A0A3Q9UF78</accession>
<dbReference type="PROSITE" id="PS00105">
    <property type="entry name" value="AA_TRANSFER_CLASS_1"/>
    <property type="match status" value="1"/>
</dbReference>
<dbReference type="GO" id="GO:0005524">
    <property type="term" value="F:ATP binding"/>
    <property type="evidence" value="ECO:0007669"/>
    <property type="project" value="UniProtKB-UniRule"/>
</dbReference>
<dbReference type="PANTHER" id="PTHR43873:SF1">
    <property type="entry name" value="COBYRINATE A,C-DIAMIDE SYNTHASE"/>
    <property type="match status" value="1"/>
</dbReference>